<reference evidence="2 3" key="1">
    <citation type="submission" date="2024-03" db="EMBL/GenBank/DDBJ databases">
        <title>Aureococcus anophagefferens CCMP1851 and Kratosvirus quantuckense: Draft genome of a second virus-susceptible host strain in the model system.</title>
        <authorList>
            <person name="Chase E."/>
            <person name="Truchon A.R."/>
            <person name="Schepens W."/>
            <person name="Wilhelm S.W."/>
        </authorList>
    </citation>
    <scope>NUCLEOTIDE SEQUENCE [LARGE SCALE GENOMIC DNA]</scope>
    <source>
        <strain evidence="2 3">CCMP1851</strain>
    </source>
</reference>
<dbReference type="Gene3D" id="3.40.30.10">
    <property type="entry name" value="Glutaredoxin"/>
    <property type="match status" value="1"/>
</dbReference>
<gene>
    <name evidence="2" type="ORF">SO694_0008516</name>
</gene>
<evidence type="ECO:0000259" key="1">
    <source>
        <dbReference type="Pfam" id="PF00462"/>
    </source>
</evidence>
<dbReference type="InterPro" id="IPR036249">
    <property type="entry name" value="Thioredoxin-like_sf"/>
</dbReference>
<organism evidence="2 3">
    <name type="scientific">Aureococcus anophagefferens</name>
    <name type="common">Harmful bloom alga</name>
    <dbReference type="NCBI Taxonomy" id="44056"/>
    <lineage>
        <taxon>Eukaryota</taxon>
        <taxon>Sar</taxon>
        <taxon>Stramenopiles</taxon>
        <taxon>Ochrophyta</taxon>
        <taxon>Pelagophyceae</taxon>
        <taxon>Pelagomonadales</taxon>
        <taxon>Pelagomonadaceae</taxon>
        <taxon>Aureococcus</taxon>
    </lineage>
</organism>
<dbReference type="SUPFAM" id="SSF52833">
    <property type="entry name" value="Thioredoxin-like"/>
    <property type="match status" value="1"/>
</dbReference>
<dbReference type="Proteomes" id="UP001363151">
    <property type="component" value="Unassembled WGS sequence"/>
</dbReference>
<dbReference type="PANTHER" id="PTHR10293:SF73">
    <property type="entry name" value="GLUTAREDOXIN-3"/>
    <property type="match status" value="1"/>
</dbReference>
<accession>A0ABR1G3P6</accession>
<name>A0ABR1G3P6_AURAN</name>
<dbReference type="InterPro" id="IPR002109">
    <property type="entry name" value="Glutaredoxin"/>
</dbReference>
<evidence type="ECO:0000313" key="2">
    <source>
        <dbReference type="EMBL" id="KAK7247965.1"/>
    </source>
</evidence>
<dbReference type="PROSITE" id="PS51354">
    <property type="entry name" value="GLUTAREDOXIN_2"/>
    <property type="match status" value="1"/>
</dbReference>
<proteinExistence type="predicted"/>
<evidence type="ECO:0000313" key="3">
    <source>
        <dbReference type="Proteomes" id="UP001363151"/>
    </source>
</evidence>
<keyword evidence="3" id="KW-1185">Reference proteome</keyword>
<feature type="domain" description="Glutaredoxin" evidence="1">
    <location>
        <begin position="8"/>
        <end position="60"/>
    </location>
</feature>
<sequence length="84" mass="8929">MKGTPGNEKCGFSKTIVALLRDNGVEFGGTTSSRGRDVRQGLKRRRLADLPPVLYVDGELAGGLDILQEMAAEEGGLKAQLGLE</sequence>
<dbReference type="InterPro" id="IPR004480">
    <property type="entry name" value="Monothiol_GRX-rel"/>
</dbReference>
<protein>
    <submittedName>
        <fullName evidence="2">Protein disulfide oxidoreductase</fullName>
    </submittedName>
</protein>
<dbReference type="PANTHER" id="PTHR10293">
    <property type="entry name" value="GLUTAREDOXIN FAMILY MEMBER"/>
    <property type="match status" value="1"/>
</dbReference>
<dbReference type="Pfam" id="PF00462">
    <property type="entry name" value="Glutaredoxin"/>
    <property type="match status" value="1"/>
</dbReference>
<comment type="caution">
    <text evidence="2">The sequence shown here is derived from an EMBL/GenBank/DDBJ whole genome shotgun (WGS) entry which is preliminary data.</text>
</comment>
<dbReference type="EMBL" id="JBBJCI010000123">
    <property type="protein sequence ID" value="KAK7247965.1"/>
    <property type="molecule type" value="Genomic_DNA"/>
</dbReference>